<name>A0ACB9L8L1_BAUVA</name>
<keyword evidence="2" id="KW-1185">Reference proteome</keyword>
<comment type="caution">
    <text evidence="1">The sequence shown here is derived from an EMBL/GenBank/DDBJ whole genome shotgun (WGS) entry which is preliminary data.</text>
</comment>
<protein>
    <submittedName>
        <fullName evidence="1">Uncharacterized protein</fullName>
    </submittedName>
</protein>
<sequence>MVTAENEIAEDQKEVGAPKSPWKTPLVDGNGTDVPVMMGTESWPALSDAQRPKNSETAGKAEDVAADVPTAGEIALKPSPGQGSVAQQKSNINPPHKLATSRHQKPGSKRNSGSAPPFPVPLPYHQPPMPPVFPLPHFAAPGYTYPPGPGPFPSVENPLVKPSSQTPRQAFVPPVHAVDAKNVQPPIQGDPNAYGVKFSNGRPNMQEQGDHLDHAWHHQWGFPARANISMQQGMGPRAFIRPPFYGPPPGYMVGPSFPGPAPIWYVPVAPPGSIRGSHPRHFVPYPVNPTTQTMSPETLSLRASIVKQIDYYFSDENLQNDHYLISLMDDQGWVSISNVADFKRVKKMSTDIPFILDALQSSNTVEVQGDKIRKRDNWSKWTQVPSENSTPSTAQIQQSQLVEEATDSVENSDEIGDKIKNIPEANLQNPAQNAILVEHTQPHKDTSEVSYMNTEHDNKSHFSNHKSQGITGDTAEFFDLCTKNNNLCCHSQETEPKKFYDNEPGNKEVSADMDVSDLTNDFSNAFMLDEEIELEQKMLKKTDLSSTVRRIDDEDDEIAVNDQDVHRLVIVTQNSDSKQGHKVCGEESKSISSELASAINDGLIFYEQELKKRQSNRRKNNCDNKDRNLKSSSNSPGISYIKLGEYVGGSGVPEESGSSNSRRKQKGFHKQQSSLKQRFFSSNFRNHGSGRNSLGVISESPPSNSVGFFFGSTPPESHGFKPSKLSSSPHGNLSGSPPVGSMPKSFPPFQHPSHQLLEENGFKQQKYLKYHKRCLNDRKKLGIGCSEEMNTLYRFWSYFLRDLFVPSMYNEFRKLAMEDAAANYIYGIECLFRFYSYGLEKDFNDDLYKDFEQLTLDFFYKGNLYGLEKYWAFHHYREARDGKEPLNKHPELDKLLREEYRSLDDFRAKEKTNNERGHQT</sequence>
<evidence type="ECO:0000313" key="1">
    <source>
        <dbReference type="EMBL" id="KAI4305850.1"/>
    </source>
</evidence>
<evidence type="ECO:0000313" key="2">
    <source>
        <dbReference type="Proteomes" id="UP000828941"/>
    </source>
</evidence>
<reference evidence="1 2" key="1">
    <citation type="journal article" date="2022" name="DNA Res.">
        <title>Chromosomal-level genome assembly of the orchid tree Bauhinia variegata (Leguminosae; Cercidoideae) supports the allotetraploid origin hypothesis of Bauhinia.</title>
        <authorList>
            <person name="Zhong Y."/>
            <person name="Chen Y."/>
            <person name="Zheng D."/>
            <person name="Pang J."/>
            <person name="Liu Y."/>
            <person name="Luo S."/>
            <person name="Meng S."/>
            <person name="Qian L."/>
            <person name="Wei D."/>
            <person name="Dai S."/>
            <person name="Zhou R."/>
        </authorList>
    </citation>
    <scope>NUCLEOTIDE SEQUENCE [LARGE SCALE GENOMIC DNA]</scope>
    <source>
        <strain evidence="1">BV-YZ2020</strain>
    </source>
</reference>
<organism evidence="1 2">
    <name type="scientific">Bauhinia variegata</name>
    <name type="common">Purple orchid tree</name>
    <name type="synonym">Phanera variegata</name>
    <dbReference type="NCBI Taxonomy" id="167791"/>
    <lineage>
        <taxon>Eukaryota</taxon>
        <taxon>Viridiplantae</taxon>
        <taxon>Streptophyta</taxon>
        <taxon>Embryophyta</taxon>
        <taxon>Tracheophyta</taxon>
        <taxon>Spermatophyta</taxon>
        <taxon>Magnoliopsida</taxon>
        <taxon>eudicotyledons</taxon>
        <taxon>Gunneridae</taxon>
        <taxon>Pentapetalae</taxon>
        <taxon>rosids</taxon>
        <taxon>fabids</taxon>
        <taxon>Fabales</taxon>
        <taxon>Fabaceae</taxon>
        <taxon>Cercidoideae</taxon>
        <taxon>Cercideae</taxon>
        <taxon>Bauhiniinae</taxon>
        <taxon>Bauhinia</taxon>
    </lineage>
</organism>
<gene>
    <name evidence="1" type="ORF">L6164_029188</name>
</gene>
<proteinExistence type="predicted"/>
<dbReference type="EMBL" id="CM039437">
    <property type="protein sequence ID" value="KAI4305850.1"/>
    <property type="molecule type" value="Genomic_DNA"/>
</dbReference>
<accession>A0ACB9L8L1</accession>
<dbReference type="Proteomes" id="UP000828941">
    <property type="component" value="Chromosome 12"/>
</dbReference>